<protein>
    <recommendedName>
        <fullName evidence="4">NADH:flavin oxidoreductase/NADH oxidase N-terminal domain-containing protein</fullName>
    </recommendedName>
</protein>
<dbReference type="AlphaFoldDB" id="A0A7G1KR40"/>
<dbReference type="RefSeq" id="WP_187684502.1">
    <property type="nucleotide sequence ID" value="NZ_AP023396.1"/>
</dbReference>
<dbReference type="InterPro" id="IPR013785">
    <property type="entry name" value="Aldolase_TIM"/>
</dbReference>
<dbReference type="InterPro" id="IPR001155">
    <property type="entry name" value="OxRdtase_FMN_N"/>
</dbReference>
<evidence type="ECO:0000313" key="6">
    <source>
        <dbReference type="Proteomes" id="UP000516173"/>
    </source>
</evidence>
<proteinExistence type="predicted"/>
<dbReference type="GeneID" id="80349830"/>
<reference evidence="5 6" key="1">
    <citation type="submission" date="2020-08" db="EMBL/GenBank/DDBJ databases">
        <title>Genome Sequencing of Nocardia wallacei strain FMUON74 and assembly.</title>
        <authorList>
            <person name="Toyokawa M."/>
            <person name="Uesaka K."/>
        </authorList>
    </citation>
    <scope>NUCLEOTIDE SEQUENCE [LARGE SCALE GENOMIC DNA]</scope>
    <source>
        <strain evidence="5 6">FMUON74</strain>
    </source>
</reference>
<evidence type="ECO:0000256" key="3">
    <source>
        <dbReference type="SAM" id="MobiDB-lite"/>
    </source>
</evidence>
<dbReference type="GO" id="GO:0010181">
    <property type="term" value="F:FMN binding"/>
    <property type="evidence" value="ECO:0007669"/>
    <property type="project" value="InterPro"/>
</dbReference>
<evidence type="ECO:0000256" key="2">
    <source>
        <dbReference type="ARBA" id="ARBA00023002"/>
    </source>
</evidence>
<feature type="region of interest" description="Disordered" evidence="3">
    <location>
        <begin position="411"/>
        <end position="433"/>
    </location>
</feature>
<dbReference type="NCBIfam" id="TIGR00026">
    <property type="entry name" value="hi_GC_TIGR00026"/>
    <property type="match status" value="1"/>
</dbReference>
<dbReference type="Gene3D" id="3.20.20.70">
    <property type="entry name" value="Aldolase class I"/>
    <property type="match status" value="1"/>
</dbReference>
<dbReference type="PANTHER" id="PTHR43656:SF2">
    <property type="entry name" value="BINDING OXIDOREDUCTASE, PUTATIVE (AFU_ORTHOLOGUE AFUA_2G08260)-RELATED"/>
    <property type="match status" value="1"/>
</dbReference>
<dbReference type="Proteomes" id="UP000516173">
    <property type="component" value="Chromosome"/>
</dbReference>
<dbReference type="EMBL" id="AP023396">
    <property type="protein sequence ID" value="BCK57622.1"/>
    <property type="molecule type" value="Genomic_DNA"/>
</dbReference>
<dbReference type="CDD" id="cd04733">
    <property type="entry name" value="OYE_like_2_FMN"/>
    <property type="match status" value="1"/>
</dbReference>
<accession>A0A7G1KR40</accession>
<dbReference type="Pfam" id="PF00724">
    <property type="entry name" value="Oxidored_FMN"/>
    <property type="match status" value="1"/>
</dbReference>
<organism evidence="5 6">
    <name type="scientific">Nocardia wallacei</name>
    <dbReference type="NCBI Taxonomy" id="480035"/>
    <lineage>
        <taxon>Bacteria</taxon>
        <taxon>Bacillati</taxon>
        <taxon>Actinomycetota</taxon>
        <taxon>Actinomycetes</taxon>
        <taxon>Mycobacteriales</taxon>
        <taxon>Nocardiaceae</taxon>
        <taxon>Nocardia</taxon>
    </lineage>
</organism>
<dbReference type="InterPro" id="IPR051799">
    <property type="entry name" value="NADH_flavin_oxidoreductase"/>
</dbReference>
<sequence length="612" mass="65842">MASLHDPLPLPCGQTLPNRIVKAALSEGLGDSGAGPDERLHRLYTRWGAGGFGLIVTGNVMIDRTQLGEPGNVVIEDERHLDELTRWAKVAKDGGTPVWMQLNHPGRQANPLATRNRPVAPSAVAPGIPGLPVPRALTESEITDLIARFATAARVAEAAGFDGVQIHGAHGYLVSQFLSPLANRRADDWGGDARRRGRFVLEVARAIRAAVRPGFALGIKLNSADFQRGGFTEEESRAVVEALAAEGLDLIEISGGSYKSPAMMGRARGTSASTRAREAYFLEYAETARRAAGPVPLAVTGGFRSRSAMSAAVGSGACDAVGLGRPAAVFPSAAADLLSGRTAALHPPAISLGLPDRWTRGRMRTVDGALDLQWHTDQLHRLGAGSAPDLARSPWWTALSMVRRNGIDAFRPRRRSSEPGHDRLPRYSFPRNGFGRALGRSKFERGAGRGGCASRRGEGDVIRREALARKFRIERNVGRYVANPAFRVLDRLGVRSTLATELETVGRKSGRPRRVPVSALFDDEGAWLICQHGMRSGWGNNVRANPRVRLRRGDRWYDGTAELRPDDDVVARARAFAPHPLLAPLTAAGFAALQTTPVSVRVTFTGNDSAAT</sequence>
<evidence type="ECO:0000259" key="4">
    <source>
        <dbReference type="Pfam" id="PF00724"/>
    </source>
</evidence>
<dbReference type="KEGG" id="nwl:NWFMUON74_53940"/>
<dbReference type="SUPFAM" id="SSF51395">
    <property type="entry name" value="FMN-linked oxidoreductases"/>
    <property type="match status" value="1"/>
</dbReference>
<gene>
    <name evidence="5" type="ORF">NWFMUON74_53940</name>
</gene>
<dbReference type="SUPFAM" id="SSF50475">
    <property type="entry name" value="FMN-binding split barrel"/>
    <property type="match status" value="1"/>
</dbReference>
<name>A0A7G1KR40_9NOCA</name>
<dbReference type="InterPro" id="IPR012349">
    <property type="entry name" value="Split_barrel_FMN-bd"/>
</dbReference>
<feature type="domain" description="NADH:flavin oxidoreductase/NADH oxidase N-terminal" evidence="4">
    <location>
        <begin position="9"/>
        <end position="330"/>
    </location>
</feature>
<dbReference type="GO" id="GO:0016491">
    <property type="term" value="F:oxidoreductase activity"/>
    <property type="evidence" value="ECO:0007669"/>
    <property type="project" value="UniProtKB-KW"/>
</dbReference>
<keyword evidence="2" id="KW-0560">Oxidoreductase</keyword>
<dbReference type="Pfam" id="PF04075">
    <property type="entry name" value="F420H2_quin_red"/>
    <property type="match status" value="1"/>
</dbReference>
<feature type="compositionally biased region" description="Basic and acidic residues" evidence="3">
    <location>
        <begin position="415"/>
        <end position="425"/>
    </location>
</feature>
<dbReference type="InterPro" id="IPR004378">
    <property type="entry name" value="F420H2_quin_Rdtase"/>
</dbReference>
<evidence type="ECO:0000256" key="1">
    <source>
        <dbReference type="ARBA" id="ARBA00022630"/>
    </source>
</evidence>
<evidence type="ECO:0000313" key="5">
    <source>
        <dbReference type="EMBL" id="BCK57622.1"/>
    </source>
</evidence>
<keyword evidence="6" id="KW-1185">Reference proteome</keyword>
<dbReference type="PANTHER" id="PTHR43656">
    <property type="entry name" value="BINDING OXIDOREDUCTASE, PUTATIVE (AFU_ORTHOLOGUE AFUA_2G08260)-RELATED"/>
    <property type="match status" value="1"/>
</dbReference>
<dbReference type="Gene3D" id="2.30.110.10">
    <property type="entry name" value="Electron Transport, Fmn-binding Protein, Chain A"/>
    <property type="match status" value="1"/>
</dbReference>
<keyword evidence="1" id="KW-0285">Flavoprotein</keyword>